<dbReference type="AlphaFoldDB" id="A0A382N8X5"/>
<dbReference type="InterPro" id="IPR029063">
    <property type="entry name" value="SAM-dependent_MTases_sf"/>
</dbReference>
<dbReference type="EMBL" id="UINC01098345">
    <property type="protein sequence ID" value="SVC56795.1"/>
    <property type="molecule type" value="Genomic_DNA"/>
</dbReference>
<dbReference type="Gene3D" id="6.20.50.110">
    <property type="entry name" value="Methyltransferase, zinc-binding domain"/>
    <property type="match status" value="1"/>
</dbReference>
<reference evidence="1" key="1">
    <citation type="submission" date="2018-05" db="EMBL/GenBank/DDBJ databases">
        <authorList>
            <person name="Lanie J.A."/>
            <person name="Ng W.-L."/>
            <person name="Kazmierczak K.M."/>
            <person name="Andrzejewski T.M."/>
            <person name="Davidsen T.M."/>
            <person name="Wayne K.J."/>
            <person name="Tettelin H."/>
            <person name="Glass J.I."/>
            <person name="Rusch D."/>
            <person name="Podicherti R."/>
            <person name="Tsui H.-C.T."/>
            <person name="Winkler M.E."/>
        </authorList>
    </citation>
    <scope>NUCLEOTIDE SEQUENCE</scope>
</reference>
<dbReference type="Gene3D" id="3.40.50.150">
    <property type="entry name" value="Vaccinia Virus protein VP39"/>
    <property type="match status" value="1"/>
</dbReference>
<evidence type="ECO:0000313" key="1">
    <source>
        <dbReference type="EMBL" id="SVC56795.1"/>
    </source>
</evidence>
<dbReference type="SUPFAM" id="SSF53335">
    <property type="entry name" value="S-adenosyl-L-methionine-dependent methyltransferases"/>
    <property type="match status" value="1"/>
</dbReference>
<dbReference type="InterPro" id="IPR010743">
    <property type="entry name" value="Methionine_synth_MetW"/>
</dbReference>
<dbReference type="Pfam" id="PF07021">
    <property type="entry name" value="MetW"/>
    <property type="match status" value="1"/>
</dbReference>
<gene>
    <name evidence="1" type="ORF">METZ01_LOCUS309649</name>
</gene>
<accession>A0A382N8X5</accession>
<protein>
    <recommendedName>
        <fullName evidence="2">Methyltransferase putative zinc binding domain-containing protein</fullName>
    </recommendedName>
</protein>
<organism evidence="1">
    <name type="scientific">marine metagenome</name>
    <dbReference type="NCBI Taxonomy" id="408172"/>
    <lineage>
        <taxon>unclassified sequences</taxon>
        <taxon>metagenomes</taxon>
        <taxon>ecological metagenomes</taxon>
    </lineage>
</organism>
<sequence>MKNIASNKNIKSTNCCKVCENNFFTKPLLRYKNMPRAAQYFPDSKSLTNEQGVDMEVYQCSGCGLVQLNNQPVPYYREVIRSAAVSEEMTKFRKNQFLNFIEKFRLKNKKILEVGCGHGEFLSIMQKLEVKTYGLEQSKSAVKHCISQGLNVSQGY</sequence>
<evidence type="ECO:0008006" key="2">
    <source>
        <dbReference type="Google" id="ProtNLM"/>
    </source>
</evidence>
<name>A0A382N8X5_9ZZZZ</name>
<dbReference type="InterPro" id="IPR038576">
    <property type="entry name" value="Methyltransf_Zn-bd_dom_put_sf"/>
</dbReference>
<proteinExistence type="predicted"/>
<feature type="non-terminal residue" evidence="1">
    <location>
        <position position="156"/>
    </location>
</feature>